<dbReference type="AlphaFoldDB" id="A0A0X3TW31"/>
<evidence type="ECO:0000259" key="6">
    <source>
        <dbReference type="Pfam" id="PF13505"/>
    </source>
</evidence>
<protein>
    <recommendedName>
        <fullName evidence="6">Outer membrane protein beta-barrel domain-containing protein</fullName>
    </recommendedName>
</protein>
<dbReference type="OrthoDB" id="9815357at2"/>
<evidence type="ECO:0000256" key="5">
    <source>
        <dbReference type="SAM" id="SignalP"/>
    </source>
</evidence>
<keyword evidence="2 5" id="KW-0732">Signal</keyword>
<dbReference type="InterPro" id="IPR011250">
    <property type="entry name" value="OMP/PagP_B-barrel"/>
</dbReference>
<evidence type="ECO:0000256" key="2">
    <source>
        <dbReference type="ARBA" id="ARBA00022729"/>
    </source>
</evidence>
<organism evidence="7 8">
    <name type="scientific">Ruegeria profundi</name>
    <dbReference type="NCBI Taxonomy" id="1685378"/>
    <lineage>
        <taxon>Bacteria</taxon>
        <taxon>Pseudomonadati</taxon>
        <taxon>Pseudomonadota</taxon>
        <taxon>Alphaproteobacteria</taxon>
        <taxon>Rhodobacterales</taxon>
        <taxon>Roseobacteraceae</taxon>
        <taxon>Ruegeria</taxon>
    </lineage>
</organism>
<comment type="similarity">
    <text evidence="4">Belongs to the Omp25/RopB family.</text>
</comment>
<evidence type="ECO:0000256" key="1">
    <source>
        <dbReference type="ARBA" id="ARBA00004370"/>
    </source>
</evidence>
<dbReference type="EMBL" id="LQBP01000006">
    <property type="protein sequence ID" value="KUJ78756.1"/>
    <property type="molecule type" value="Genomic_DNA"/>
</dbReference>
<gene>
    <name evidence="7" type="ORF">AVO44_13360</name>
</gene>
<dbReference type="Pfam" id="PF13505">
    <property type="entry name" value="OMP_b-brl"/>
    <property type="match status" value="1"/>
</dbReference>
<dbReference type="InterPro" id="IPR051692">
    <property type="entry name" value="OMP-like"/>
</dbReference>
<dbReference type="InterPro" id="IPR027385">
    <property type="entry name" value="Beta-barrel_OMP"/>
</dbReference>
<evidence type="ECO:0000256" key="3">
    <source>
        <dbReference type="ARBA" id="ARBA00023136"/>
    </source>
</evidence>
<name>A0A0X3TW31_9RHOB</name>
<keyword evidence="8" id="KW-1185">Reference proteome</keyword>
<comment type="subcellular location">
    <subcellularLocation>
        <location evidence="1">Membrane</location>
    </subcellularLocation>
</comment>
<dbReference type="STRING" id="1685378.AVO44_13360"/>
<dbReference type="GO" id="GO:0016020">
    <property type="term" value="C:membrane"/>
    <property type="evidence" value="ECO:0007669"/>
    <property type="project" value="UniProtKB-SubCell"/>
</dbReference>
<feature type="chain" id="PRO_5007054439" description="Outer membrane protein beta-barrel domain-containing protein" evidence="5">
    <location>
        <begin position="21"/>
        <end position="243"/>
    </location>
</feature>
<dbReference type="PANTHER" id="PTHR34001">
    <property type="entry name" value="BLL7405 PROTEIN"/>
    <property type="match status" value="1"/>
</dbReference>
<evidence type="ECO:0000313" key="7">
    <source>
        <dbReference type="EMBL" id="KUJ78756.1"/>
    </source>
</evidence>
<dbReference type="Proteomes" id="UP000053690">
    <property type="component" value="Unassembled WGS sequence"/>
</dbReference>
<dbReference type="PANTHER" id="PTHR34001:SF3">
    <property type="entry name" value="BLL7405 PROTEIN"/>
    <property type="match status" value="1"/>
</dbReference>
<evidence type="ECO:0000313" key="8">
    <source>
        <dbReference type="Proteomes" id="UP000053690"/>
    </source>
</evidence>
<feature type="signal peptide" evidence="5">
    <location>
        <begin position="1"/>
        <end position="20"/>
    </location>
</feature>
<sequence length="243" mass="25882">MRFLAPIMLVLSFLSGATFAGNLNTGLTDPPVASPKRLDADVSAFYLGLSAGYASTGTDQFGLRTPADVFAIGELDLKGGYGGLRGGWRGSVPVTGGRDYVYGFEIGYDFGKIEDDASTDIGSVTVSGGSEVSDIISLRFRNGLTNKSGKLLYFLTVGYVQGDVTTTSGLALGPTIQTFSDSGTRDGFSASIGAEHRLNNNWSITGEFEYVQFDSREVEFGNGFSTKSTPKYCGLRFGLNYTF</sequence>
<proteinExistence type="inferred from homology"/>
<feature type="domain" description="Outer membrane protein beta-barrel" evidence="6">
    <location>
        <begin position="39"/>
        <end position="243"/>
    </location>
</feature>
<comment type="caution">
    <text evidence="7">The sequence shown here is derived from an EMBL/GenBank/DDBJ whole genome shotgun (WGS) entry which is preliminary data.</text>
</comment>
<dbReference type="Gene3D" id="2.40.160.20">
    <property type="match status" value="1"/>
</dbReference>
<dbReference type="SUPFAM" id="SSF56925">
    <property type="entry name" value="OMPA-like"/>
    <property type="match status" value="1"/>
</dbReference>
<reference evidence="8" key="1">
    <citation type="submission" date="2015-12" db="EMBL/GenBank/DDBJ databases">
        <authorList>
            <person name="Zhang G."/>
            <person name="Stingl U."/>
        </authorList>
    </citation>
    <scope>NUCLEOTIDE SEQUENCE [LARGE SCALE GENOMIC DNA]</scope>
    <source>
        <strain evidence="8">ZGT108</strain>
    </source>
</reference>
<accession>A0A0X3TW31</accession>
<evidence type="ECO:0000256" key="4">
    <source>
        <dbReference type="ARBA" id="ARBA00038306"/>
    </source>
</evidence>
<keyword evidence="3" id="KW-0472">Membrane</keyword>